<dbReference type="GO" id="GO:0006281">
    <property type="term" value="P:DNA repair"/>
    <property type="evidence" value="ECO:0007669"/>
    <property type="project" value="TreeGrafter"/>
</dbReference>
<dbReference type="Pfam" id="PF13419">
    <property type="entry name" value="HAD_2"/>
    <property type="match status" value="1"/>
</dbReference>
<dbReference type="InterPro" id="IPR023198">
    <property type="entry name" value="PGP-like_dom2"/>
</dbReference>
<dbReference type="InterPro" id="IPR036412">
    <property type="entry name" value="HAD-like_sf"/>
</dbReference>
<evidence type="ECO:0000313" key="2">
    <source>
        <dbReference type="Proteomes" id="UP000625316"/>
    </source>
</evidence>
<evidence type="ECO:0000313" key="1">
    <source>
        <dbReference type="EMBL" id="MBE9030758.1"/>
    </source>
</evidence>
<reference evidence="1" key="1">
    <citation type="submission" date="2020-10" db="EMBL/GenBank/DDBJ databases">
        <authorList>
            <person name="Castelo-Branco R."/>
            <person name="Eusebio N."/>
            <person name="Adriana R."/>
            <person name="Vieira A."/>
            <person name="Brugerolle De Fraissinette N."/>
            <person name="Rezende De Castro R."/>
            <person name="Schneider M.P."/>
            <person name="Vasconcelos V."/>
            <person name="Leao P.N."/>
        </authorList>
    </citation>
    <scope>NUCLEOTIDE SEQUENCE</scope>
    <source>
        <strain evidence="1">LEGE 11480</strain>
    </source>
</reference>
<dbReference type="InterPro" id="IPR050155">
    <property type="entry name" value="HAD-like_hydrolase_sf"/>
</dbReference>
<dbReference type="GO" id="GO:0005829">
    <property type="term" value="C:cytosol"/>
    <property type="evidence" value="ECO:0007669"/>
    <property type="project" value="TreeGrafter"/>
</dbReference>
<dbReference type="InterPro" id="IPR023214">
    <property type="entry name" value="HAD_sf"/>
</dbReference>
<dbReference type="SUPFAM" id="SSF56784">
    <property type="entry name" value="HAD-like"/>
    <property type="match status" value="1"/>
</dbReference>
<proteinExistence type="predicted"/>
<gene>
    <name evidence="1" type="ORF">IQ266_13555</name>
</gene>
<keyword evidence="1" id="KW-0378">Hydrolase</keyword>
<dbReference type="Gene3D" id="3.40.50.1000">
    <property type="entry name" value="HAD superfamily/HAD-like"/>
    <property type="match status" value="1"/>
</dbReference>
<dbReference type="SFLD" id="SFLDG01129">
    <property type="entry name" value="C1.5:_HAD__Beta-PGM__Phosphata"/>
    <property type="match status" value="1"/>
</dbReference>
<accession>A0A928VN60</accession>
<organism evidence="1 2">
    <name type="scientific">Romeriopsis navalis LEGE 11480</name>
    <dbReference type="NCBI Taxonomy" id="2777977"/>
    <lineage>
        <taxon>Bacteria</taxon>
        <taxon>Bacillati</taxon>
        <taxon>Cyanobacteriota</taxon>
        <taxon>Cyanophyceae</taxon>
        <taxon>Leptolyngbyales</taxon>
        <taxon>Leptolyngbyaceae</taxon>
        <taxon>Romeriopsis</taxon>
        <taxon>Romeriopsis navalis</taxon>
    </lineage>
</organism>
<dbReference type="PANTHER" id="PTHR43434:SF13">
    <property type="entry name" value="PHOSPHOGLYCOLATE PHOSPHATASE"/>
    <property type="match status" value="1"/>
</dbReference>
<sequence length="215" mass="24670">MITPARKSVVFDFDGTIADSFGISLTVGNQLAQEYGIDPVTPEKLERWRHMSSHDILKEVNLPLLQLPIMLHRFKAALQAEINNFPFILGMRETILELWDQDYILGVVTSNSAENVQQFLNHQGMGHLFEFVESCPYYMGKQHVLKRIARQHQLDRQQMIYVGDETRDVDAAKKFQVQSVAVTWGFNSPTTLSDRQPDHLIDHPRELLKIAAQIN</sequence>
<protein>
    <submittedName>
        <fullName evidence="1">HAD hydrolase-like protein</fullName>
    </submittedName>
</protein>
<dbReference type="EMBL" id="JADEXQ010000044">
    <property type="protein sequence ID" value="MBE9030758.1"/>
    <property type="molecule type" value="Genomic_DNA"/>
</dbReference>
<comment type="caution">
    <text evidence="1">The sequence shown here is derived from an EMBL/GenBank/DDBJ whole genome shotgun (WGS) entry which is preliminary data.</text>
</comment>
<dbReference type="AlphaFoldDB" id="A0A928VN60"/>
<dbReference type="GO" id="GO:0008967">
    <property type="term" value="F:phosphoglycolate phosphatase activity"/>
    <property type="evidence" value="ECO:0007669"/>
    <property type="project" value="TreeGrafter"/>
</dbReference>
<keyword evidence="2" id="KW-1185">Reference proteome</keyword>
<dbReference type="RefSeq" id="WP_264325587.1">
    <property type="nucleotide sequence ID" value="NZ_JADEXQ010000044.1"/>
</dbReference>
<dbReference type="Proteomes" id="UP000625316">
    <property type="component" value="Unassembled WGS sequence"/>
</dbReference>
<dbReference type="InterPro" id="IPR041492">
    <property type="entry name" value="HAD_2"/>
</dbReference>
<dbReference type="PANTHER" id="PTHR43434">
    <property type="entry name" value="PHOSPHOGLYCOLATE PHOSPHATASE"/>
    <property type="match status" value="1"/>
</dbReference>
<name>A0A928VN60_9CYAN</name>
<dbReference type="Gene3D" id="1.10.150.240">
    <property type="entry name" value="Putative phosphatase, domain 2"/>
    <property type="match status" value="1"/>
</dbReference>
<dbReference type="SFLD" id="SFLDS00003">
    <property type="entry name" value="Haloacid_Dehalogenase"/>
    <property type="match status" value="1"/>
</dbReference>